<name>A0A6P3XKZ5_DINQU</name>
<feature type="transmembrane region" description="Helical" evidence="10">
    <location>
        <begin position="104"/>
        <end position="126"/>
    </location>
</feature>
<dbReference type="OrthoDB" id="7548529at2759"/>
<evidence type="ECO:0000313" key="12">
    <source>
        <dbReference type="RefSeq" id="XP_014478942.1"/>
    </source>
</evidence>
<evidence type="ECO:0000256" key="5">
    <source>
        <dbReference type="ARBA" id="ARBA00022725"/>
    </source>
</evidence>
<keyword evidence="2" id="KW-1003">Cell membrane</keyword>
<dbReference type="GeneID" id="106746660"/>
<evidence type="ECO:0000256" key="9">
    <source>
        <dbReference type="ARBA" id="ARBA00023224"/>
    </source>
</evidence>
<evidence type="ECO:0000313" key="11">
    <source>
        <dbReference type="Proteomes" id="UP000515204"/>
    </source>
</evidence>
<feature type="transmembrane region" description="Helical" evidence="10">
    <location>
        <begin position="71"/>
        <end position="92"/>
    </location>
</feature>
<evidence type="ECO:0000256" key="3">
    <source>
        <dbReference type="ARBA" id="ARBA00022606"/>
    </source>
</evidence>
<accession>A0A6P3XKZ5</accession>
<dbReference type="GO" id="GO:0004984">
    <property type="term" value="F:olfactory receptor activity"/>
    <property type="evidence" value="ECO:0007669"/>
    <property type="project" value="InterPro"/>
</dbReference>
<dbReference type="KEGG" id="dqu:106746660"/>
<keyword evidence="3" id="KW-0716">Sensory transduction</keyword>
<evidence type="ECO:0000256" key="6">
    <source>
        <dbReference type="ARBA" id="ARBA00022989"/>
    </source>
</evidence>
<sequence>MLMAYMKHICGMFRIASYRIEQALPNDITRKISVKNETTIYKEIICAVDIHRKAMKLIFQIVSFGGNTEEFLLHCIYSIAIFMYMLLGNYFGQEMMDHSNHVFLTIYNIQWYITPLHIQKIILFMLQRGSKTCSMNIGGLFIASLENFSTLFSTSISYFTVLYSTQK</sequence>
<organism evidence="11 12">
    <name type="scientific">Dinoponera quadriceps</name>
    <name type="common">South American ant</name>
    <dbReference type="NCBI Taxonomy" id="609295"/>
    <lineage>
        <taxon>Eukaryota</taxon>
        <taxon>Metazoa</taxon>
        <taxon>Ecdysozoa</taxon>
        <taxon>Arthropoda</taxon>
        <taxon>Hexapoda</taxon>
        <taxon>Insecta</taxon>
        <taxon>Pterygota</taxon>
        <taxon>Neoptera</taxon>
        <taxon>Endopterygota</taxon>
        <taxon>Hymenoptera</taxon>
        <taxon>Apocrita</taxon>
        <taxon>Aculeata</taxon>
        <taxon>Formicoidea</taxon>
        <taxon>Formicidae</taxon>
        <taxon>Ponerinae</taxon>
        <taxon>Ponerini</taxon>
        <taxon>Dinoponera</taxon>
    </lineage>
</organism>
<evidence type="ECO:0000256" key="2">
    <source>
        <dbReference type="ARBA" id="ARBA00022475"/>
    </source>
</evidence>
<dbReference type="Pfam" id="PF02949">
    <property type="entry name" value="7tm_6"/>
    <property type="match status" value="1"/>
</dbReference>
<keyword evidence="11" id="KW-1185">Reference proteome</keyword>
<proteinExistence type="predicted"/>
<dbReference type="PANTHER" id="PTHR21137">
    <property type="entry name" value="ODORANT RECEPTOR"/>
    <property type="match status" value="1"/>
</dbReference>
<evidence type="ECO:0000256" key="10">
    <source>
        <dbReference type="SAM" id="Phobius"/>
    </source>
</evidence>
<protein>
    <submittedName>
        <fullName evidence="12">Uncharacterized protein LOC106746660</fullName>
    </submittedName>
</protein>
<dbReference type="RefSeq" id="XP_014478942.1">
    <property type="nucleotide sequence ID" value="XM_014623456.1"/>
</dbReference>
<evidence type="ECO:0000256" key="1">
    <source>
        <dbReference type="ARBA" id="ARBA00004651"/>
    </source>
</evidence>
<evidence type="ECO:0000256" key="8">
    <source>
        <dbReference type="ARBA" id="ARBA00023170"/>
    </source>
</evidence>
<keyword evidence="7 10" id="KW-0472">Membrane</keyword>
<gene>
    <name evidence="12" type="primary">LOC106746660</name>
</gene>
<dbReference type="GO" id="GO:0007165">
    <property type="term" value="P:signal transduction"/>
    <property type="evidence" value="ECO:0007669"/>
    <property type="project" value="UniProtKB-KW"/>
</dbReference>
<keyword evidence="5" id="KW-0552">Olfaction</keyword>
<dbReference type="GO" id="GO:0005549">
    <property type="term" value="F:odorant binding"/>
    <property type="evidence" value="ECO:0007669"/>
    <property type="project" value="InterPro"/>
</dbReference>
<keyword evidence="4 10" id="KW-0812">Transmembrane</keyword>
<keyword evidence="9" id="KW-0807">Transducer</keyword>
<dbReference type="InterPro" id="IPR004117">
    <property type="entry name" value="7tm6_olfct_rcpt"/>
</dbReference>
<dbReference type="PANTHER" id="PTHR21137:SF35">
    <property type="entry name" value="ODORANT RECEPTOR 19A-RELATED"/>
    <property type="match status" value="1"/>
</dbReference>
<feature type="transmembrane region" description="Helical" evidence="10">
    <location>
        <begin position="138"/>
        <end position="161"/>
    </location>
</feature>
<dbReference type="AlphaFoldDB" id="A0A6P3XKZ5"/>
<keyword evidence="6 10" id="KW-1133">Transmembrane helix</keyword>
<comment type="subcellular location">
    <subcellularLocation>
        <location evidence="1">Cell membrane</location>
        <topology evidence="1">Multi-pass membrane protein</topology>
    </subcellularLocation>
</comment>
<evidence type="ECO:0000256" key="4">
    <source>
        <dbReference type="ARBA" id="ARBA00022692"/>
    </source>
</evidence>
<keyword evidence="8" id="KW-0675">Receptor</keyword>
<evidence type="ECO:0000256" key="7">
    <source>
        <dbReference type="ARBA" id="ARBA00023136"/>
    </source>
</evidence>
<dbReference type="Proteomes" id="UP000515204">
    <property type="component" value="Unplaced"/>
</dbReference>
<reference evidence="12" key="1">
    <citation type="submission" date="2025-08" db="UniProtKB">
        <authorList>
            <consortium name="RefSeq"/>
        </authorList>
    </citation>
    <scope>IDENTIFICATION</scope>
</reference>
<dbReference type="GO" id="GO:0005886">
    <property type="term" value="C:plasma membrane"/>
    <property type="evidence" value="ECO:0007669"/>
    <property type="project" value="UniProtKB-SubCell"/>
</dbReference>